<dbReference type="NCBIfam" id="TIGR01393">
    <property type="entry name" value="lepA"/>
    <property type="match status" value="1"/>
</dbReference>
<dbReference type="InterPro" id="IPR006297">
    <property type="entry name" value="EF-4"/>
</dbReference>
<dbReference type="SUPFAM" id="SSF50447">
    <property type="entry name" value="Translation proteins"/>
    <property type="match status" value="1"/>
</dbReference>
<evidence type="ECO:0000259" key="8">
    <source>
        <dbReference type="PROSITE" id="PS51722"/>
    </source>
</evidence>
<evidence type="ECO:0000256" key="3">
    <source>
        <dbReference type="ARBA" id="ARBA00022801"/>
    </source>
</evidence>
<evidence type="ECO:0000256" key="6">
    <source>
        <dbReference type="ARBA" id="ARBA00023136"/>
    </source>
</evidence>
<accession>A0ABV8JCU6</accession>
<dbReference type="InterPro" id="IPR009000">
    <property type="entry name" value="Transl_B-barrel_sf"/>
</dbReference>
<feature type="binding site" evidence="7">
    <location>
        <begin position="142"/>
        <end position="145"/>
    </location>
    <ligand>
        <name>GTP</name>
        <dbReference type="ChEBI" id="CHEBI:37565"/>
    </ligand>
</feature>
<keyword evidence="5 7" id="KW-0342">GTP-binding</keyword>
<organism evidence="9 10">
    <name type="scientific">Salinithrix halophila</name>
    <dbReference type="NCBI Taxonomy" id="1485204"/>
    <lineage>
        <taxon>Bacteria</taxon>
        <taxon>Bacillati</taxon>
        <taxon>Bacillota</taxon>
        <taxon>Bacilli</taxon>
        <taxon>Bacillales</taxon>
        <taxon>Thermoactinomycetaceae</taxon>
        <taxon>Salinithrix</taxon>
    </lineage>
</organism>
<feature type="domain" description="Tr-type G" evidence="8">
    <location>
        <begin position="13"/>
        <end position="195"/>
    </location>
</feature>
<dbReference type="InterPro" id="IPR035654">
    <property type="entry name" value="LepA_IV"/>
</dbReference>
<evidence type="ECO:0000256" key="1">
    <source>
        <dbReference type="ARBA" id="ARBA00005454"/>
    </source>
</evidence>
<dbReference type="SUPFAM" id="SSF52540">
    <property type="entry name" value="P-loop containing nucleoside triphosphate hydrolases"/>
    <property type="match status" value="1"/>
</dbReference>
<evidence type="ECO:0000313" key="10">
    <source>
        <dbReference type="Proteomes" id="UP001595843"/>
    </source>
</evidence>
<comment type="subcellular location">
    <subcellularLocation>
        <location evidence="7">Cell membrane</location>
        <topology evidence="7">Peripheral membrane protein</topology>
        <orientation evidence="7">Cytoplasmic side</orientation>
    </subcellularLocation>
</comment>
<dbReference type="PRINTS" id="PR00315">
    <property type="entry name" value="ELONGATNFCT"/>
</dbReference>
<dbReference type="InterPro" id="IPR027417">
    <property type="entry name" value="P-loop_NTPase"/>
</dbReference>
<dbReference type="InterPro" id="IPR000640">
    <property type="entry name" value="EFG_V-like"/>
</dbReference>
<dbReference type="NCBIfam" id="TIGR00231">
    <property type="entry name" value="small_GTP"/>
    <property type="match status" value="1"/>
</dbReference>
<evidence type="ECO:0000256" key="7">
    <source>
        <dbReference type="HAMAP-Rule" id="MF_00071"/>
    </source>
</evidence>
<dbReference type="PANTHER" id="PTHR43512:SF4">
    <property type="entry name" value="TRANSLATION FACTOR GUF1 HOMOLOG, CHLOROPLASTIC"/>
    <property type="match status" value="1"/>
</dbReference>
<keyword evidence="10" id="KW-1185">Reference proteome</keyword>
<name>A0ABV8JCU6_9BACL</name>
<dbReference type="Gene3D" id="3.30.70.240">
    <property type="match status" value="1"/>
</dbReference>
<dbReference type="Proteomes" id="UP001595843">
    <property type="component" value="Unassembled WGS sequence"/>
</dbReference>
<dbReference type="CDD" id="cd01890">
    <property type="entry name" value="LepA"/>
    <property type="match status" value="1"/>
</dbReference>
<dbReference type="Gene3D" id="3.30.70.2570">
    <property type="entry name" value="Elongation factor 4, C-terminal domain"/>
    <property type="match status" value="1"/>
</dbReference>
<comment type="similarity">
    <text evidence="1 7">Belongs to the TRAFAC class translation factor GTPase superfamily. Classic translation factor GTPase family. LepA subfamily.</text>
</comment>
<dbReference type="GO" id="GO:0003746">
    <property type="term" value="F:translation elongation factor activity"/>
    <property type="evidence" value="ECO:0007669"/>
    <property type="project" value="UniProtKB-KW"/>
</dbReference>
<keyword evidence="3 7" id="KW-0378">Hydrolase</keyword>
<evidence type="ECO:0000256" key="5">
    <source>
        <dbReference type="ARBA" id="ARBA00023134"/>
    </source>
</evidence>
<keyword evidence="7" id="KW-1003">Cell membrane</keyword>
<dbReference type="HAMAP" id="MF_00071">
    <property type="entry name" value="LepA"/>
    <property type="match status" value="1"/>
</dbReference>
<dbReference type="Gene3D" id="3.40.50.300">
    <property type="entry name" value="P-loop containing nucleotide triphosphate hydrolases"/>
    <property type="match status" value="1"/>
</dbReference>
<keyword evidence="2 7" id="KW-0547">Nucleotide-binding</keyword>
<protein>
    <recommendedName>
        <fullName evidence="7">Elongation factor 4</fullName>
        <shortName evidence="7">EF-4</shortName>
        <ecNumber evidence="7">3.6.5.n1</ecNumber>
    </recommendedName>
    <alternativeName>
        <fullName evidence="7">Ribosomal back-translocase LepA</fullName>
    </alternativeName>
</protein>
<dbReference type="Pfam" id="PF00679">
    <property type="entry name" value="EFG_C"/>
    <property type="match status" value="1"/>
</dbReference>
<evidence type="ECO:0000256" key="4">
    <source>
        <dbReference type="ARBA" id="ARBA00022917"/>
    </source>
</evidence>
<dbReference type="Pfam" id="PF03144">
    <property type="entry name" value="GTP_EFTU_D2"/>
    <property type="match status" value="1"/>
</dbReference>
<dbReference type="InterPro" id="IPR031157">
    <property type="entry name" value="G_TR_CS"/>
</dbReference>
<keyword evidence="6 7" id="KW-0472">Membrane</keyword>
<gene>
    <name evidence="7 9" type="primary">lepA</name>
    <name evidence="9" type="ORF">ACFOUO_08035</name>
</gene>
<dbReference type="Pfam" id="PF06421">
    <property type="entry name" value="LepA_C"/>
    <property type="match status" value="1"/>
</dbReference>
<dbReference type="InterPro" id="IPR035647">
    <property type="entry name" value="EFG_III/V"/>
</dbReference>
<evidence type="ECO:0000256" key="2">
    <source>
        <dbReference type="ARBA" id="ARBA00022741"/>
    </source>
</evidence>
<reference evidence="10" key="1">
    <citation type="journal article" date="2019" name="Int. J. Syst. Evol. Microbiol.">
        <title>The Global Catalogue of Microorganisms (GCM) 10K type strain sequencing project: providing services to taxonomists for standard genome sequencing and annotation.</title>
        <authorList>
            <consortium name="The Broad Institute Genomics Platform"/>
            <consortium name="The Broad Institute Genome Sequencing Center for Infectious Disease"/>
            <person name="Wu L."/>
            <person name="Ma J."/>
        </authorList>
    </citation>
    <scope>NUCLEOTIDE SEQUENCE [LARGE SCALE GENOMIC DNA]</scope>
    <source>
        <strain evidence="10">IBRC-M 10813</strain>
    </source>
</reference>
<feature type="binding site" evidence="7">
    <location>
        <begin position="25"/>
        <end position="30"/>
    </location>
    <ligand>
        <name>GTP</name>
        <dbReference type="ChEBI" id="CHEBI:37565"/>
    </ligand>
</feature>
<dbReference type="RefSeq" id="WP_380703986.1">
    <property type="nucleotide sequence ID" value="NZ_JBHSAP010000009.1"/>
</dbReference>
<dbReference type="PANTHER" id="PTHR43512">
    <property type="entry name" value="TRANSLATION FACTOR GUF1-RELATED"/>
    <property type="match status" value="1"/>
</dbReference>
<sequence>MEEKKRQQEQQQERIRNFSIIAHIDHGKSTLADRILEHTGALTDREMQDQFLDSMDLERERGITIKLQSVRLPYQAKDGKEYILNLIDTPGHVDFAYEVSRSLAACEGALLVVDAAQGVEAQTMANVYLALDNDLEILPVINKIDLPSAEPERVRQEVEELVGLDASEAVLASAKAGIGVEEILEQIVEKVPHPTGDPQAPLKAMIYDSLYDSYKGVITYIRVVDGSIRKGQKVRMMATGKEFEVTEVGVFAPRPVAREELSVGEVGFMVASIKNVKDTRVGDTITDAKRPASEPLPGYRRINPMVFCGMYPVDSSDYDDLREALEKLELNDASLRYEPETSGALGFGFRCGFLGLLHMEIIQERIEREFDIPLITTAPSVVFKVYKTDGEVLEIENPTHMPPSQQIEFVEEPYVKASIMVPNDYVGTVMELCQTKRGEYMDMQYLDANRVNIIYELPLAEIVYDFFDQLKSGTKGYASFDYELVGYRESKLVKMDILLNGEPVDALSFIVHRDKAYHRGRILVEKLKELIPRQMFEVPVQAAIGNKVVARETIRAQRKNVLAKCYGGDITRKRKLLEKQKEGKKRMKAVGNVEVPQEAFMAVLQMDDSKK</sequence>
<dbReference type="EMBL" id="JBHSAP010000009">
    <property type="protein sequence ID" value="MFC4076757.1"/>
    <property type="molecule type" value="Genomic_DNA"/>
</dbReference>
<dbReference type="PROSITE" id="PS51722">
    <property type="entry name" value="G_TR_2"/>
    <property type="match status" value="1"/>
</dbReference>
<dbReference type="InterPro" id="IPR005225">
    <property type="entry name" value="Small_GTP-bd"/>
</dbReference>
<proteinExistence type="inferred from homology"/>
<comment type="caution">
    <text evidence="9">The sequence shown here is derived from an EMBL/GenBank/DDBJ whole genome shotgun (WGS) entry which is preliminary data.</text>
</comment>
<dbReference type="InterPro" id="IPR038363">
    <property type="entry name" value="LepA_C_sf"/>
</dbReference>
<keyword evidence="4 7" id="KW-0648">Protein biosynthesis</keyword>
<dbReference type="PROSITE" id="PS00301">
    <property type="entry name" value="G_TR_1"/>
    <property type="match status" value="1"/>
</dbReference>
<dbReference type="CDD" id="cd03709">
    <property type="entry name" value="lepA_C"/>
    <property type="match status" value="1"/>
</dbReference>
<dbReference type="Gene3D" id="2.40.30.10">
    <property type="entry name" value="Translation factors"/>
    <property type="match status" value="1"/>
</dbReference>
<comment type="function">
    <text evidence="7">Required for accurate and efficient protein synthesis under certain stress conditions. May act as a fidelity factor of the translation reaction, by catalyzing a one-codon backward translocation of tRNAs on improperly translocated ribosomes. Back-translocation proceeds from a post-translocation (POST) complex to a pre-translocation (PRE) complex, thus giving elongation factor G a second chance to translocate the tRNAs correctly. Binds to ribosomes in a GTP-dependent manner.</text>
</comment>
<dbReference type="InterPro" id="IPR013842">
    <property type="entry name" value="LepA_CTD"/>
</dbReference>
<dbReference type="Pfam" id="PF00009">
    <property type="entry name" value="GTP_EFTU"/>
    <property type="match status" value="1"/>
</dbReference>
<dbReference type="SMART" id="SM00838">
    <property type="entry name" value="EFG_C"/>
    <property type="match status" value="1"/>
</dbReference>
<dbReference type="GO" id="GO:0016787">
    <property type="term" value="F:hydrolase activity"/>
    <property type="evidence" value="ECO:0007669"/>
    <property type="project" value="UniProtKB-KW"/>
</dbReference>
<dbReference type="Gene3D" id="3.30.70.870">
    <property type="entry name" value="Elongation Factor G (Translational Gtpase), domain 3"/>
    <property type="match status" value="1"/>
</dbReference>
<dbReference type="InterPro" id="IPR004161">
    <property type="entry name" value="EFTu-like_2"/>
</dbReference>
<keyword evidence="9" id="KW-0251">Elongation factor</keyword>
<dbReference type="CDD" id="cd16260">
    <property type="entry name" value="EF4_III"/>
    <property type="match status" value="1"/>
</dbReference>
<comment type="catalytic activity">
    <reaction evidence="7">
        <text>GTP + H2O = GDP + phosphate + H(+)</text>
        <dbReference type="Rhea" id="RHEA:19669"/>
        <dbReference type="ChEBI" id="CHEBI:15377"/>
        <dbReference type="ChEBI" id="CHEBI:15378"/>
        <dbReference type="ChEBI" id="CHEBI:37565"/>
        <dbReference type="ChEBI" id="CHEBI:43474"/>
        <dbReference type="ChEBI" id="CHEBI:58189"/>
        <dbReference type="EC" id="3.6.5.n1"/>
    </reaction>
</comment>
<dbReference type="EC" id="3.6.5.n1" evidence="7"/>
<dbReference type="CDD" id="cd03699">
    <property type="entry name" value="EF4_II"/>
    <property type="match status" value="1"/>
</dbReference>
<dbReference type="InterPro" id="IPR000795">
    <property type="entry name" value="T_Tr_GTP-bd_dom"/>
</dbReference>
<evidence type="ECO:0000313" key="9">
    <source>
        <dbReference type="EMBL" id="MFC4076757.1"/>
    </source>
</evidence>
<dbReference type="SUPFAM" id="SSF54980">
    <property type="entry name" value="EF-G C-terminal domain-like"/>
    <property type="match status" value="2"/>
</dbReference>